<protein>
    <submittedName>
        <fullName evidence="2">Minor tail protein</fullName>
    </submittedName>
</protein>
<dbReference type="Proteomes" id="UP000427282">
    <property type="component" value="Segment"/>
</dbReference>
<evidence type="ECO:0000313" key="3">
    <source>
        <dbReference type="Proteomes" id="UP000427282"/>
    </source>
</evidence>
<sequence>MVNAVLGPEYDLGTRIKRIEGILAALATQPMLLNASTGQTGGKGLLTDAGGLHVFSASGTEVTRINTDDGGMWIYSDVGQLGLNAGAVSGNTVPTISWITTDGGGVQTYGATMLQSYNEWLLYGPKTSTNSGSQTVISAKDTGGWMKAYGTSGGGAAYLNVSYAGTFYLGNWAATCGVYTTSSTGPVLVIGGLTVSGTKNFVMDHPTKPGWSLKHASTESPHNGVEYWGSGTLDENGELLVNLPEYFEALTYERDRNVQLTGVGRVTTPLGASRISGNAFTAYGDPGQEFDWLVKAVRKSTNPDEPIDFIVEGPKETMAPPPPPQDEGTEKAGPPAPPPPIFNEPVPEAPYV</sequence>
<organism evidence="2 3">
    <name type="scientific">Arthrobacter phage Mufasa8</name>
    <dbReference type="NCBI Taxonomy" id="2656526"/>
    <lineage>
        <taxon>Viruses</taxon>
        <taxon>Duplodnaviria</taxon>
        <taxon>Heunggongvirae</taxon>
        <taxon>Uroviricota</taxon>
        <taxon>Caudoviricetes</taxon>
        <taxon>Mufasoctovirus</taxon>
        <taxon>Mufasoctovirus mufasa8</taxon>
    </lineage>
</organism>
<evidence type="ECO:0000256" key="1">
    <source>
        <dbReference type="SAM" id="MobiDB-lite"/>
    </source>
</evidence>
<dbReference type="GeneID" id="55814473"/>
<reference evidence="2 3" key="1">
    <citation type="submission" date="2019-10" db="EMBL/GenBank/DDBJ databases">
        <authorList>
            <person name="Garlena R.A."/>
            <person name="Russell D.A."/>
            <person name="Pope W.H."/>
            <person name="Jacobs-Sera D."/>
            <person name="Hatfull G.F."/>
        </authorList>
    </citation>
    <scope>NUCLEOTIDE SEQUENCE [LARGE SCALE GENOMIC DNA]</scope>
</reference>
<dbReference type="KEGG" id="vg:55814473"/>
<evidence type="ECO:0000313" key="2">
    <source>
        <dbReference type="EMBL" id="QGJ93469.1"/>
    </source>
</evidence>
<dbReference type="RefSeq" id="YP_009885099.1">
    <property type="nucleotide sequence ID" value="NC_049478.1"/>
</dbReference>
<name>A0A649VN61_9CAUD</name>
<accession>A0A649VN61</accession>
<feature type="region of interest" description="Disordered" evidence="1">
    <location>
        <begin position="304"/>
        <end position="352"/>
    </location>
</feature>
<dbReference type="EMBL" id="MN586027">
    <property type="protein sequence ID" value="QGJ93469.1"/>
    <property type="molecule type" value="Genomic_DNA"/>
</dbReference>
<keyword evidence="3" id="KW-1185">Reference proteome</keyword>
<gene>
    <name evidence="2" type="primary">19</name>
    <name evidence="2" type="ORF">SEA_MUFASA8_19</name>
</gene>
<proteinExistence type="predicted"/>
<feature type="compositionally biased region" description="Low complexity" evidence="1">
    <location>
        <begin position="343"/>
        <end position="352"/>
    </location>
</feature>